<dbReference type="Proteomes" id="UP000235786">
    <property type="component" value="Unassembled WGS sequence"/>
</dbReference>
<dbReference type="EMBL" id="KZ613938">
    <property type="protein sequence ID" value="PMD47156.1"/>
    <property type="molecule type" value="Genomic_DNA"/>
</dbReference>
<evidence type="ECO:0000313" key="2">
    <source>
        <dbReference type="Proteomes" id="UP000235786"/>
    </source>
</evidence>
<reference evidence="1 2" key="1">
    <citation type="submission" date="2016-04" db="EMBL/GenBank/DDBJ databases">
        <title>A degradative enzymes factory behind the ericoid mycorrhizal symbiosis.</title>
        <authorList>
            <consortium name="DOE Joint Genome Institute"/>
            <person name="Martino E."/>
            <person name="Morin E."/>
            <person name="Grelet G."/>
            <person name="Kuo A."/>
            <person name="Kohler A."/>
            <person name="Daghino S."/>
            <person name="Barry K."/>
            <person name="Choi C."/>
            <person name="Cichocki N."/>
            <person name="Clum A."/>
            <person name="Copeland A."/>
            <person name="Hainaut M."/>
            <person name="Haridas S."/>
            <person name="Labutti K."/>
            <person name="Lindquist E."/>
            <person name="Lipzen A."/>
            <person name="Khouja H.-R."/>
            <person name="Murat C."/>
            <person name="Ohm R."/>
            <person name="Olson A."/>
            <person name="Spatafora J."/>
            <person name="Veneault-Fourrey C."/>
            <person name="Henrissat B."/>
            <person name="Grigoriev I."/>
            <person name="Martin F."/>
            <person name="Perotto S."/>
        </authorList>
    </citation>
    <scope>NUCLEOTIDE SEQUENCE [LARGE SCALE GENOMIC DNA]</scope>
    <source>
        <strain evidence="1 2">F</strain>
    </source>
</reference>
<gene>
    <name evidence="1" type="ORF">L207DRAFT_506181</name>
</gene>
<dbReference type="Pfam" id="PF26639">
    <property type="entry name" value="Het-6_barrel"/>
    <property type="match status" value="1"/>
</dbReference>
<sequence>MRDLAPEKAQMWIGNDYTSCLGRKLAITQGNCMGLVSKAARVGDEIFVLAGGQVLHTLRRKGERYKYLGDCYLHGFMDGESLNRLGDGSDGTVRLERVRIC</sequence>
<accession>A0A2J6S8S6</accession>
<dbReference type="STRING" id="1149755.A0A2J6S8S6"/>
<dbReference type="AlphaFoldDB" id="A0A2J6S8S6"/>
<name>A0A2J6S8S6_HYAVF</name>
<organism evidence="1 2">
    <name type="scientific">Hyaloscypha variabilis (strain UAMH 11265 / GT02V1 / F)</name>
    <name type="common">Meliniomyces variabilis</name>
    <dbReference type="NCBI Taxonomy" id="1149755"/>
    <lineage>
        <taxon>Eukaryota</taxon>
        <taxon>Fungi</taxon>
        <taxon>Dikarya</taxon>
        <taxon>Ascomycota</taxon>
        <taxon>Pezizomycotina</taxon>
        <taxon>Leotiomycetes</taxon>
        <taxon>Helotiales</taxon>
        <taxon>Hyaloscyphaceae</taxon>
        <taxon>Hyaloscypha</taxon>
        <taxon>Hyaloscypha variabilis</taxon>
    </lineage>
</organism>
<protein>
    <submittedName>
        <fullName evidence="1">Uncharacterized protein</fullName>
    </submittedName>
</protein>
<evidence type="ECO:0000313" key="1">
    <source>
        <dbReference type="EMBL" id="PMD47156.1"/>
    </source>
</evidence>
<proteinExistence type="predicted"/>
<dbReference type="OrthoDB" id="5430496at2759"/>
<keyword evidence="2" id="KW-1185">Reference proteome</keyword>